<reference evidence="2 3" key="1">
    <citation type="submission" date="2015-04" db="EMBL/GenBank/DDBJ databases">
        <title>Lasius niger genome sequencing.</title>
        <authorList>
            <person name="Konorov E.A."/>
            <person name="Nikitin M.A."/>
            <person name="Kirill M.V."/>
            <person name="Chang P."/>
        </authorList>
    </citation>
    <scope>NUCLEOTIDE SEQUENCE [LARGE SCALE GENOMIC DNA]</scope>
    <source>
        <tissue evidence="2">Whole</tissue>
    </source>
</reference>
<evidence type="ECO:0000256" key="1">
    <source>
        <dbReference type="SAM" id="MobiDB-lite"/>
    </source>
</evidence>
<sequence>MPIGFPRAKPSRGPKKVADSKKIGEKFRKSMEVLQIAKRGKINQATGWASSRSIAWPGRCGRATPKIKPAMEAGVPALQSVTQSKTASGVMR</sequence>
<gene>
    <name evidence="2" type="ORF">RF55_17815</name>
</gene>
<evidence type="ECO:0000313" key="3">
    <source>
        <dbReference type="Proteomes" id="UP000036403"/>
    </source>
</evidence>
<evidence type="ECO:0000313" key="2">
    <source>
        <dbReference type="EMBL" id="KMQ84401.1"/>
    </source>
</evidence>
<dbReference type="EMBL" id="LBMM01016514">
    <property type="protein sequence ID" value="KMQ84401.1"/>
    <property type="molecule type" value="Genomic_DNA"/>
</dbReference>
<organism evidence="2 3">
    <name type="scientific">Lasius niger</name>
    <name type="common">Black garden ant</name>
    <dbReference type="NCBI Taxonomy" id="67767"/>
    <lineage>
        <taxon>Eukaryota</taxon>
        <taxon>Metazoa</taxon>
        <taxon>Ecdysozoa</taxon>
        <taxon>Arthropoda</taxon>
        <taxon>Hexapoda</taxon>
        <taxon>Insecta</taxon>
        <taxon>Pterygota</taxon>
        <taxon>Neoptera</taxon>
        <taxon>Endopterygota</taxon>
        <taxon>Hymenoptera</taxon>
        <taxon>Apocrita</taxon>
        <taxon>Aculeata</taxon>
        <taxon>Formicoidea</taxon>
        <taxon>Formicidae</taxon>
        <taxon>Formicinae</taxon>
        <taxon>Lasius</taxon>
        <taxon>Lasius</taxon>
    </lineage>
</organism>
<dbReference type="PaxDb" id="67767-A0A0J7K2H0"/>
<dbReference type="AlphaFoldDB" id="A0A0J7K2H0"/>
<comment type="caution">
    <text evidence="2">The sequence shown here is derived from an EMBL/GenBank/DDBJ whole genome shotgun (WGS) entry which is preliminary data.</text>
</comment>
<accession>A0A0J7K2H0</accession>
<proteinExistence type="predicted"/>
<keyword evidence="3" id="KW-1185">Reference proteome</keyword>
<feature type="region of interest" description="Disordered" evidence="1">
    <location>
        <begin position="1"/>
        <end position="22"/>
    </location>
</feature>
<protein>
    <submittedName>
        <fullName evidence="2">Uncharacterized protein</fullName>
    </submittedName>
</protein>
<name>A0A0J7K2H0_LASNI</name>
<dbReference type="Proteomes" id="UP000036403">
    <property type="component" value="Unassembled WGS sequence"/>
</dbReference>